<evidence type="ECO:0000256" key="8">
    <source>
        <dbReference type="ARBA" id="ARBA00022777"/>
    </source>
</evidence>
<dbReference type="InterPro" id="IPR036890">
    <property type="entry name" value="HATPase_C_sf"/>
</dbReference>
<dbReference type="SMART" id="SM00388">
    <property type="entry name" value="HisKA"/>
    <property type="match status" value="1"/>
</dbReference>
<gene>
    <name evidence="14" type="ORF">JY572_37560</name>
</gene>
<keyword evidence="7" id="KW-0547">Nucleotide-binding</keyword>
<dbReference type="Pfam" id="PF02518">
    <property type="entry name" value="HATPase_c"/>
    <property type="match status" value="1"/>
</dbReference>
<evidence type="ECO:0000256" key="11">
    <source>
        <dbReference type="SAM" id="Phobius"/>
    </source>
</evidence>
<dbReference type="Pfam" id="PF00672">
    <property type="entry name" value="HAMP"/>
    <property type="match status" value="1"/>
</dbReference>
<evidence type="ECO:0000256" key="5">
    <source>
        <dbReference type="ARBA" id="ARBA00022553"/>
    </source>
</evidence>
<keyword evidence="11" id="KW-0812">Transmembrane</keyword>
<accession>A0ABX7N968</accession>
<dbReference type="SMART" id="SM00387">
    <property type="entry name" value="HATPase_c"/>
    <property type="match status" value="1"/>
</dbReference>
<evidence type="ECO:0000256" key="9">
    <source>
        <dbReference type="ARBA" id="ARBA00022840"/>
    </source>
</evidence>
<dbReference type="EC" id="2.7.13.3" evidence="3"/>
<name>A0ABX7N968_9BACT</name>
<keyword evidence="4" id="KW-1003">Cell membrane</keyword>
<evidence type="ECO:0000256" key="1">
    <source>
        <dbReference type="ARBA" id="ARBA00000085"/>
    </source>
</evidence>
<evidence type="ECO:0000313" key="15">
    <source>
        <dbReference type="Proteomes" id="UP000663090"/>
    </source>
</evidence>
<dbReference type="InterPro" id="IPR003660">
    <property type="entry name" value="HAMP_dom"/>
</dbReference>
<evidence type="ECO:0000259" key="12">
    <source>
        <dbReference type="PROSITE" id="PS50109"/>
    </source>
</evidence>
<feature type="domain" description="Histidine kinase" evidence="12">
    <location>
        <begin position="347"/>
        <end position="551"/>
    </location>
</feature>
<dbReference type="InterPro" id="IPR004358">
    <property type="entry name" value="Sig_transdc_His_kin-like_C"/>
</dbReference>
<dbReference type="InterPro" id="IPR036097">
    <property type="entry name" value="HisK_dim/P_sf"/>
</dbReference>
<comment type="subcellular location">
    <subcellularLocation>
        <location evidence="2">Cell membrane</location>
        <topology evidence="2">Multi-pass membrane protein</topology>
    </subcellularLocation>
</comment>
<evidence type="ECO:0000256" key="7">
    <source>
        <dbReference type="ARBA" id="ARBA00022741"/>
    </source>
</evidence>
<feature type="compositionally biased region" description="Basic residues" evidence="10">
    <location>
        <begin position="1"/>
        <end position="12"/>
    </location>
</feature>
<reference evidence="14 15" key="1">
    <citation type="submission" date="2021-02" db="EMBL/GenBank/DDBJ databases">
        <title>De Novo genome assembly of isolated myxobacteria.</title>
        <authorList>
            <person name="Stevens D.C."/>
        </authorList>
    </citation>
    <scope>NUCLEOTIDE SEQUENCE [LARGE SCALE GENOMIC DNA]</scope>
    <source>
        <strain evidence="14 15">SCHIC003</strain>
    </source>
</reference>
<dbReference type="InterPro" id="IPR003594">
    <property type="entry name" value="HATPase_dom"/>
</dbReference>
<sequence>MRRRDDKRRGWRSQRDECESCGPQCKDTPEDSAGCSLEEGEDAHKVEWHWVSDSGDKAYSYKERRGPGGGGDKERDVEWHWVDDSKGEAYSYKEQRREADRVRRQAWEAAHAHMREHWNHHRRMSWRQHWRMSQLGHFVRARLHRRLFLWFGLSIFLTCVVVATVFNLVGGTTWKQEMERMRNFAGHRFEEVWDEPARRDALAQSIAKDLDVDVEIKDASGQVLVLAGGLCKHTEISIPVMRGDTTLGQARLCYGSKRGKEPLKFMLPMLAACLVLWMAAGKMARRLAKPVDVLVQATEALGAGRLNARAEVHPHATGEFAVLGVAFNDMARRIEKQVADQRELLAAVSHELRTPLARLRVLTELLRDGGGNPKTLDQVDREVVELDALVGELLASSRLDFGQITPRVLDGRTLAIQALERAGLAPEMLDMDTPDAGLVGDATLLGRALANLLDNARRHGGGALALRIQRREEHLAFCVEDRGPGFQEGEAARIFQPFYRKDQSAEAREAGSLGLGLALVERIAQAHDGTTFAENREGGGARVGFTVRKAGPVRDEKPAVA</sequence>
<evidence type="ECO:0000259" key="13">
    <source>
        <dbReference type="PROSITE" id="PS50885"/>
    </source>
</evidence>
<dbReference type="InterPro" id="IPR005467">
    <property type="entry name" value="His_kinase_dom"/>
</dbReference>
<protein>
    <recommendedName>
        <fullName evidence="3">histidine kinase</fullName>
        <ecNumber evidence="3">2.7.13.3</ecNumber>
    </recommendedName>
</protein>
<dbReference type="Pfam" id="PF00512">
    <property type="entry name" value="HisKA"/>
    <property type="match status" value="1"/>
</dbReference>
<dbReference type="Gene3D" id="3.30.565.10">
    <property type="entry name" value="Histidine kinase-like ATPase, C-terminal domain"/>
    <property type="match status" value="1"/>
</dbReference>
<dbReference type="CDD" id="cd00082">
    <property type="entry name" value="HisKA"/>
    <property type="match status" value="1"/>
</dbReference>
<keyword evidence="11" id="KW-1133">Transmembrane helix</keyword>
<feature type="domain" description="HAMP" evidence="13">
    <location>
        <begin position="285"/>
        <end position="339"/>
    </location>
</feature>
<dbReference type="CDD" id="cd06225">
    <property type="entry name" value="HAMP"/>
    <property type="match status" value="1"/>
</dbReference>
<keyword evidence="5" id="KW-0597">Phosphoprotein</keyword>
<evidence type="ECO:0000256" key="10">
    <source>
        <dbReference type="SAM" id="MobiDB-lite"/>
    </source>
</evidence>
<dbReference type="SUPFAM" id="SSF55874">
    <property type="entry name" value="ATPase domain of HSP90 chaperone/DNA topoisomerase II/histidine kinase"/>
    <property type="match status" value="1"/>
</dbReference>
<dbReference type="PANTHER" id="PTHR44936:SF10">
    <property type="entry name" value="SENSOR PROTEIN RSTB"/>
    <property type="match status" value="1"/>
</dbReference>
<evidence type="ECO:0000256" key="6">
    <source>
        <dbReference type="ARBA" id="ARBA00022679"/>
    </source>
</evidence>
<dbReference type="CDD" id="cd00075">
    <property type="entry name" value="HATPase"/>
    <property type="match status" value="1"/>
</dbReference>
<dbReference type="RefSeq" id="WP_206715762.1">
    <property type="nucleotide sequence ID" value="NZ_CP071091.1"/>
</dbReference>
<dbReference type="InterPro" id="IPR050980">
    <property type="entry name" value="2C_sensor_his_kinase"/>
</dbReference>
<dbReference type="SMART" id="SM00304">
    <property type="entry name" value="HAMP"/>
    <property type="match status" value="1"/>
</dbReference>
<comment type="catalytic activity">
    <reaction evidence="1">
        <text>ATP + protein L-histidine = ADP + protein N-phospho-L-histidine.</text>
        <dbReference type="EC" id="2.7.13.3"/>
    </reaction>
</comment>
<keyword evidence="9" id="KW-0067">ATP-binding</keyword>
<dbReference type="Proteomes" id="UP000663090">
    <property type="component" value="Chromosome"/>
</dbReference>
<dbReference type="PRINTS" id="PR00344">
    <property type="entry name" value="BCTRLSENSOR"/>
</dbReference>
<dbReference type="PANTHER" id="PTHR44936">
    <property type="entry name" value="SENSOR PROTEIN CREC"/>
    <property type="match status" value="1"/>
</dbReference>
<evidence type="ECO:0000256" key="4">
    <source>
        <dbReference type="ARBA" id="ARBA00022475"/>
    </source>
</evidence>
<keyword evidence="15" id="KW-1185">Reference proteome</keyword>
<feature type="region of interest" description="Disordered" evidence="10">
    <location>
        <begin position="1"/>
        <end position="38"/>
    </location>
</feature>
<dbReference type="PROSITE" id="PS50885">
    <property type="entry name" value="HAMP"/>
    <property type="match status" value="1"/>
</dbReference>
<keyword evidence="11" id="KW-0472">Membrane</keyword>
<dbReference type="EMBL" id="CP071091">
    <property type="protein sequence ID" value="QSQ13966.1"/>
    <property type="molecule type" value="Genomic_DNA"/>
</dbReference>
<feature type="transmembrane region" description="Helical" evidence="11">
    <location>
        <begin position="147"/>
        <end position="169"/>
    </location>
</feature>
<evidence type="ECO:0000256" key="3">
    <source>
        <dbReference type="ARBA" id="ARBA00012438"/>
    </source>
</evidence>
<keyword evidence="8" id="KW-0418">Kinase</keyword>
<evidence type="ECO:0000256" key="2">
    <source>
        <dbReference type="ARBA" id="ARBA00004651"/>
    </source>
</evidence>
<keyword evidence="6" id="KW-0808">Transferase</keyword>
<dbReference type="InterPro" id="IPR003661">
    <property type="entry name" value="HisK_dim/P_dom"/>
</dbReference>
<proteinExistence type="predicted"/>
<dbReference type="Gene3D" id="1.10.287.130">
    <property type="match status" value="1"/>
</dbReference>
<dbReference type="SUPFAM" id="SSF47384">
    <property type="entry name" value="Homodimeric domain of signal transducing histidine kinase"/>
    <property type="match status" value="1"/>
</dbReference>
<organism evidence="14 15">
    <name type="scientific">Myxococcus landrumensis</name>
    <dbReference type="NCBI Taxonomy" id="2813577"/>
    <lineage>
        <taxon>Bacteria</taxon>
        <taxon>Pseudomonadati</taxon>
        <taxon>Myxococcota</taxon>
        <taxon>Myxococcia</taxon>
        <taxon>Myxococcales</taxon>
        <taxon>Cystobacterineae</taxon>
        <taxon>Myxococcaceae</taxon>
        <taxon>Myxococcus</taxon>
    </lineage>
</organism>
<dbReference type="PROSITE" id="PS50109">
    <property type="entry name" value="HIS_KIN"/>
    <property type="match status" value="1"/>
</dbReference>
<evidence type="ECO:0000313" key="14">
    <source>
        <dbReference type="EMBL" id="QSQ13966.1"/>
    </source>
</evidence>
<dbReference type="Gene3D" id="6.10.340.10">
    <property type="match status" value="1"/>
</dbReference>